<organism evidence="1 2">
    <name type="scientific">Gracilibacillus caseinilyticus</name>
    <dbReference type="NCBI Taxonomy" id="2932256"/>
    <lineage>
        <taxon>Bacteria</taxon>
        <taxon>Bacillati</taxon>
        <taxon>Bacillota</taxon>
        <taxon>Bacilli</taxon>
        <taxon>Bacillales</taxon>
        <taxon>Bacillaceae</taxon>
        <taxon>Gracilibacillus</taxon>
    </lineage>
</organism>
<keyword evidence="2" id="KW-1185">Reference proteome</keyword>
<gene>
    <name evidence="1" type="ORF">MUN88_21395</name>
</gene>
<sequence>MILSDREIKVEDDSLWTSFIRSDFVEEGRRAVQWIVKNKKTIQKNAPINIVELEGTSNSAPAVDLKQ</sequence>
<protein>
    <submittedName>
        <fullName evidence="1">Uncharacterized protein</fullName>
    </submittedName>
</protein>
<dbReference type="Gene3D" id="3.40.50.2300">
    <property type="match status" value="2"/>
</dbReference>
<dbReference type="EMBL" id="CP095072">
    <property type="protein sequence ID" value="UOQ48551.1"/>
    <property type="molecule type" value="Genomic_DNA"/>
</dbReference>
<reference evidence="1 2" key="1">
    <citation type="submission" date="2022-04" db="EMBL/GenBank/DDBJ databases">
        <title>Gracilibacillus sp. isolated from saltern.</title>
        <authorList>
            <person name="Won M."/>
            <person name="Lee C.-M."/>
            <person name="Woen H.-Y."/>
            <person name="Kwon S.-W."/>
        </authorList>
    </citation>
    <scope>NUCLEOTIDE SEQUENCE [LARGE SCALE GENOMIC DNA]</scope>
    <source>
        <strain evidence="1 2">SSWR10-1</strain>
    </source>
</reference>
<name>A0ABY4F2A0_9BACI</name>
<evidence type="ECO:0000313" key="1">
    <source>
        <dbReference type="EMBL" id="UOQ48551.1"/>
    </source>
</evidence>
<dbReference type="InterPro" id="IPR028082">
    <property type="entry name" value="Peripla_BP_I"/>
</dbReference>
<dbReference type="SUPFAM" id="SSF53822">
    <property type="entry name" value="Periplasmic binding protein-like I"/>
    <property type="match status" value="1"/>
</dbReference>
<dbReference type="RefSeq" id="WP_244719233.1">
    <property type="nucleotide sequence ID" value="NZ_CP095072.1"/>
</dbReference>
<dbReference type="Proteomes" id="UP000831782">
    <property type="component" value="Chromosome"/>
</dbReference>
<proteinExistence type="predicted"/>
<accession>A0ABY4F2A0</accession>
<evidence type="ECO:0000313" key="2">
    <source>
        <dbReference type="Proteomes" id="UP000831782"/>
    </source>
</evidence>